<reference evidence="10 11" key="1">
    <citation type="submission" date="2013-09" db="EMBL/GenBank/DDBJ databases">
        <title>Whole genome shotgun sequence of Vibrio proteolyticus NBRC 13287.</title>
        <authorList>
            <person name="Isaki S."/>
            <person name="Hosoyama A."/>
            <person name="Numata M."/>
            <person name="Hashimoto M."/>
            <person name="Hosoyama Y."/>
            <person name="Tsuchikane K."/>
            <person name="Noguchi M."/>
            <person name="Hirakata S."/>
            <person name="Ichikawa N."/>
            <person name="Ohji S."/>
            <person name="Yamazoe A."/>
            <person name="Fujita N."/>
        </authorList>
    </citation>
    <scope>NUCLEOTIDE SEQUENCE [LARGE SCALE GENOMIC DNA]</scope>
    <source>
        <strain evidence="10 11">NBRC 13287</strain>
    </source>
</reference>
<feature type="transmembrane region" description="Helical" evidence="8">
    <location>
        <begin position="12"/>
        <end position="33"/>
    </location>
</feature>
<evidence type="ECO:0000256" key="1">
    <source>
        <dbReference type="ARBA" id="ARBA00004651"/>
    </source>
</evidence>
<evidence type="ECO:0000256" key="4">
    <source>
        <dbReference type="ARBA" id="ARBA00022679"/>
    </source>
</evidence>
<dbReference type="Pfam" id="PF13231">
    <property type="entry name" value="PMT_2"/>
    <property type="match status" value="1"/>
</dbReference>
<evidence type="ECO:0000259" key="9">
    <source>
        <dbReference type="Pfam" id="PF13231"/>
    </source>
</evidence>
<feature type="domain" description="Glycosyltransferase RgtA/B/C/D-like" evidence="9">
    <location>
        <begin position="69"/>
        <end position="230"/>
    </location>
</feature>
<evidence type="ECO:0000313" key="10">
    <source>
        <dbReference type="EMBL" id="GAD69371.1"/>
    </source>
</evidence>
<keyword evidence="2" id="KW-1003">Cell membrane</keyword>
<feature type="transmembrane region" description="Helical" evidence="8">
    <location>
        <begin position="328"/>
        <end position="346"/>
    </location>
</feature>
<feature type="transmembrane region" description="Helical" evidence="8">
    <location>
        <begin position="216"/>
        <end position="239"/>
    </location>
</feature>
<dbReference type="AlphaFoldDB" id="U2ZNP6"/>
<dbReference type="STRING" id="1219065.VPR01S_28_00260"/>
<dbReference type="InterPro" id="IPR050297">
    <property type="entry name" value="LipidA_mod_glycosyltrf_83"/>
</dbReference>
<keyword evidence="7 8" id="KW-0472">Membrane</keyword>
<feature type="transmembrane region" description="Helical" evidence="8">
    <location>
        <begin position="303"/>
        <end position="322"/>
    </location>
</feature>
<evidence type="ECO:0000256" key="6">
    <source>
        <dbReference type="ARBA" id="ARBA00022989"/>
    </source>
</evidence>
<dbReference type="PANTHER" id="PTHR33908:SF3">
    <property type="entry name" value="UNDECAPRENYL PHOSPHATE-ALPHA-4-AMINO-4-DEOXY-L-ARABINOSE ARABINOSYL TRANSFERASE"/>
    <property type="match status" value="1"/>
</dbReference>
<gene>
    <name evidence="10" type="ORF">VPR01S_28_00260</name>
</gene>
<comment type="caution">
    <text evidence="10">The sequence shown here is derived from an EMBL/GenBank/DDBJ whole genome shotgun (WGS) entry which is preliminary data.</text>
</comment>
<dbReference type="GO" id="GO:0009103">
    <property type="term" value="P:lipopolysaccharide biosynthetic process"/>
    <property type="evidence" value="ECO:0007669"/>
    <property type="project" value="TreeGrafter"/>
</dbReference>
<dbReference type="GO" id="GO:0005886">
    <property type="term" value="C:plasma membrane"/>
    <property type="evidence" value="ECO:0007669"/>
    <property type="project" value="UniProtKB-SubCell"/>
</dbReference>
<evidence type="ECO:0000256" key="2">
    <source>
        <dbReference type="ARBA" id="ARBA00022475"/>
    </source>
</evidence>
<name>U2ZNP6_VIBPR</name>
<organism evidence="10 11">
    <name type="scientific">Vibrio proteolyticus NBRC 13287</name>
    <dbReference type="NCBI Taxonomy" id="1219065"/>
    <lineage>
        <taxon>Bacteria</taxon>
        <taxon>Pseudomonadati</taxon>
        <taxon>Pseudomonadota</taxon>
        <taxon>Gammaproteobacteria</taxon>
        <taxon>Vibrionales</taxon>
        <taxon>Vibrionaceae</taxon>
        <taxon>Vibrio</taxon>
    </lineage>
</organism>
<keyword evidence="11" id="KW-1185">Reference proteome</keyword>
<keyword evidence="4" id="KW-0808">Transferase</keyword>
<feature type="transmembrane region" description="Helical" evidence="8">
    <location>
        <begin position="88"/>
        <end position="108"/>
    </location>
</feature>
<dbReference type="GO" id="GO:0016763">
    <property type="term" value="F:pentosyltransferase activity"/>
    <property type="evidence" value="ECO:0007669"/>
    <property type="project" value="TreeGrafter"/>
</dbReference>
<sequence length="567" mass="64576">MQGMNDSERHEYVFTLFWLVLIAFVVIFAGIGLRDPWPADEPRFVEVAREMVASGNWFFPMRGGELYPDKPPVFMWSMALLYRLTDNLSWTFLIPNAVAALITLLCVYDLGARLWNVTTGRNAALLLLIAPQFLIQAKTAQIDAMVACWITLGMYGLLRYFFLRGSLGWYLLAWVFMALGIITKGVGFLPLLVFIPLLVLHFTGRQSFSDQWDRKLWFGPLAMLAVLLCWLLPVIYFSYTSHNPDFAAYRDNILLKQTAERYANSWGHIKPWYYFAVSVIPVFWFPLYLLIARKGALLSMWRSPLAVTLASWVILVVVFFSLSPGKRGLYILPALPMLALLVGAYSTPDKLARWLQGLLAGLAALLSVAAIVVAVAALIQLDAVVEQVGPRTWPFALMFFALAAIWGLVVWYKRFAVDLRSYTLALLATWLLYSLVGYSLLNPVRTPAKAVMQQVVDNIEPGAEVGITRFKEQFLLFSPIALTHFSYLTSSQQQDRNAWLWMKEQPGRYILTQNDQDLTCFDASQSIDLGEAHRRHWILLGQDSLLETCPKPERVVRYHQPFRSVYR</sequence>
<evidence type="ECO:0000256" key="7">
    <source>
        <dbReference type="ARBA" id="ARBA00023136"/>
    </source>
</evidence>
<keyword evidence="6 8" id="KW-1133">Transmembrane helix</keyword>
<evidence type="ECO:0000256" key="3">
    <source>
        <dbReference type="ARBA" id="ARBA00022676"/>
    </source>
</evidence>
<feature type="transmembrane region" description="Helical" evidence="8">
    <location>
        <begin position="169"/>
        <end position="195"/>
    </location>
</feature>
<dbReference type="RefSeq" id="WP_021707338.1">
    <property type="nucleotide sequence ID" value="NZ_BATJ01000028.1"/>
</dbReference>
<dbReference type="GO" id="GO:0010041">
    <property type="term" value="P:response to iron(III) ion"/>
    <property type="evidence" value="ECO:0007669"/>
    <property type="project" value="TreeGrafter"/>
</dbReference>
<dbReference type="EMBL" id="BATJ01000028">
    <property type="protein sequence ID" value="GAD69371.1"/>
    <property type="molecule type" value="Genomic_DNA"/>
</dbReference>
<keyword evidence="3" id="KW-0328">Glycosyltransferase</keyword>
<dbReference type="Proteomes" id="UP000016570">
    <property type="component" value="Unassembled WGS sequence"/>
</dbReference>
<feature type="transmembrane region" description="Helical" evidence="8">
    <location>
        <begin position="424"/>
        <end position="441"/>
    </location>
</feature>
<protein>
    <recommendedName>
        <fullName evidence="9">Glycosyltransferase RgtA/B/C/D-like domain-containing protein</fullName>
    </recommendedName>
</protein>
<feature type="transmembrane region" description="Helical" evidence="8">
    <location>
        <begin position="272"/>
        <end position="291"/>
    </location>
</feature>
<accession>U2ZNP6</accession>
<evidence type="ECO:0000256" key="8">
    <source>
        <dbReference type="SAM" id="Phobius"/>
    </source>
</evidence>
<dbReference type="eggNOG" id="COG1807">
    <property type="taxonomic scope" value="Bacteria"/>
</dbReference>
<evidence type="ECO:0000313" key="11">
    <source>
        <dbReference type="Proteomes" id="UP000016570"/>
    </source>
</evidence>
<dbReference type="PANTHER" id="PTHR33908">
    <property type="entry name" value="MANNOSYLTRANSFERASE YKCB-RELATED"/>
    <property type="match status" value="1"/>
</dbReference>
<evidence type="ECO:0000256" key="5">
    <source>
        <dbReference type="ARBA" id="ARBA00022692"/>
    </source>
</evidence>
<keyword evidence="5 8" id="KW-0812">Transmembrane</keyword>
<proteinExistence type="predicted"/>
<feature type="transmembrane region" description="Helical" evidence="8">
    <location>
        <begin position="358"/>
        <end position="381"/>
    </location>
</feature>
<dbReference type="InterPro" id="IPR038731">
    <property type="entry name" value="RgtA/B/C-like"/>
</dbReference>
<feature type="transmembrane region" description="Helical" evidence="8">
    <location>
        <begin position="144"/>
        <end position="163"/>
    </location>
</feature>
<comment type="subcellular location">
    <subcellularLocation>
        <location evidence="1">Cell membrane</location>
        <topology evidence="1">Multi-pass membrane protein</topology>
    </subcellularLocation>
</comment>
<feature type="transmembrane region" description="Helical" evidence="8">
    <location>
        <begin position="393"/>
        <end position="412"/>
    </location>
</feature>